<feature type="repeat" description="ANK" evidence="3">
    <location>
        <begin position="1149"/>
        <end position="1173"/>
    </location>
</feature>
<feature type="repeat" description="ANK" evidence="3">
    <location>
        <begin position="1049"/>
        <end position="1081"/>
    </location>
</feature>
<dbReference type="InterPro" id="IPR051165">
    <property type="entry name" value="Multifunctional_ANK_Repeat"/>
</dbReference>
<dbReference type="Proteomes" id="UP000224634">
    <property type="component" value="Unassembled WGS sequence"/>
</dbReference>
<keyword evidence="5" id="KW-0812">Transmembrane</keyword>
<evidence type="ECO:0000256" key="3">
    <source>
        <dbReference type="PROSITE-ProRule" id="PRU00023"/>
    </source>
</evidence>
<dbReference type="Pfam" id="PF13637">
    <property type="entry name" value="Ank_4"/>
    <property type="match status" value="1"/>
</dbReference>
<organism evidence="7 8">
    <name type="scientific">Polytolypa hystricis (strain UAMH7299)</name>
    <dbReference type="NCBI Taxonomy" id="1447883"/>
    <lineage>
        <taxon>Eukaryota</taxon>
        <taxon>Fungi</taxon>
        <taxon>Dikarya</taxon>
        <taxon>Ascomycota</taxon>
        <taxon>Pezizomycotina</taxon>
        <taxon>Eurotiomycetes</taxon>
        <taxon>Eurotiomycetidae</taxon>
        <taxon>Onygenales</taxon>
        <taxon>Onygenales incertae sedis</taxon>
        <taxon>Polytolypa</taxon>
    </lineage>
</organism>
<feature type="compositionally biased region" description="Basic and acidic residues" evidence="4">
    <location>
        <begin position="1524"/>
        <end position="1536"/>
    </location>
</feature>
<keyword evidence="5" id="KW-0472">Membrane</keyword>
<proteinExistence type="predicted"/>
<dbReference type="SMART" id="SM00248">
    <property type="entry name" value="ANK"/>
    <property type="match status" value="14"/>
</dbReference>
<protein>
    <submittedName>
        <fullName evidence="7">Uncharacterized protein</fullName>
    </submittedName>
</protein>
<feature type="repeat" description="ANK" evidence="3">
    <location>
        <begin position="1390"/>
        <end position="1414"/>
    </location>
</feature>
<evidence type="ECO:0000256" key="5">
    <source>
        <dbReference type="SAM" id="Phobius"/>
    </source>
</evidence>
<feature type="transmembrane region" description="Helical" evidence="5">
    <location>
        <begin position="328"/>
        <end position="345"/>
    </location>
</feature>
<reference evidence="7 8" key="1">
    <citation type="submission" date="2017-10" db="EMBL/GenBank/DDBJ databases">
        <title>Comparative genomics in systemic dimorphic fungi from Ajellomycetaceae.</title>
        <authorList>
            <person name="Munoz J.F."/>
            <person name="Mcewen J.G."/>
            <person name="Clay O.K."/>
            <person name="Cuomo C.A."/>
        </authorList>
    </citation>
    <scope>NUCLEOTIDE SEQUENCE [LARGE SCALE GENOMIC DNA]</scope>
    <source>
        <strain evidence="7 8">UAMH7299</strain>
    </source>
</reference>
<keyword evidence="6" id="KW-0732">Signal</keyword>
<keyword evidence="8" id="KW-1185">Reference proteome</keyword>
<evidence type="ECO:0000313" key="7">
    <source>
        <dbReference type="EMBL" id="PGH07115.1"/>
    </source>
</evidence>
<feature type="repeat" description="ANK" evidence="3">
    <location>
        <begin position="1002"/>
        <end position="1034"/>
    </location>
</feature>
<name>A0A2B7XDU6_POLH7</name>
<dbReference type="Pfam" id="PF00023">
    <property type="entry name" value="Ank"/>
    <property type="match status" value="1"/>
</dbReference>
<feature type="repeat" description="ANK" evidence="3">
    <location>
        <begin position="1286"/>
        <end position="1318"/>
    </location>
</feature>
<dbReference type="PROSITE" id="PS50297">
    <property type="entry name" value="ANK_REP_REGION"/>
    <property type="match status" value="7"/>
</dbReference>
<keyword evidence="1" id="KW-0677">Repeat</keyword>
<gene>
    <name evidence="7" type="ORF">AJ80_08054</name>
</gene>
<evidence type="ECO:0000256" key="1">
    <source>
        <dbReference type="ARBA" id="ARBA00022737"/>
    </source>
</evidence>
<feature type="signal peptide" evidence="6">
    <location>
        <begin position="1"/>
        <end position="18"/>
    </location>
</feature>
<keyword evidence="2 3" id="KW-0040">ANK repeat</keyword>
<dbReference type="STRING" id="1447883.A0A2B7XDU6"/>
<dbReference type="Pfam" id="PF12796">
    <property type="entry name" value="Ank_2"/>
    <property type="match status" value="4"/>
</dbReference>
<dbReference type="Gene3D" id="1.25.40.20">
    <property type="entry name" value="Ankyrin repeat-containing domain"/>
    <property type="match status" value="5"/>
</dbReference>
<evidence type="ECO:0000256" key="4">
    <source>
        <dbReference type="SAM" id="MobiDB-lite"/>
    </source>
</evidence>
<accession>A0A2B7XDU6</accession>
<dbReference type="OrthoDB" id="4195095at2759"/>
<feature type="region of interest" description="Disordered" evidence="4">
    <location>
        <begin position="1524"/>
        <end position="1545"/>
    </location>
</feature>
<dbReference type="InterPro" id="IPR036770">
    <property type="entry name" value="Ankyrin_rpt-contain_sf"/>
</dbReference>
<comment type="caution">
    <text evidence="7">The sequence shown here is derived from an EMBL/GenBank/DDBJ whole genome shotgun (WGS) entry which is preliminary data.</text>
</comment>
<feature type="transmembrane region" description="Helical" evidence="5">
    <location>
        <begin position="207"/>
        <end position="230"/>
    </location>
</feature>
<dbReference type="SUPFAM" id="SSF48403">
    <property type="entry name" value="Ankyrin repeat"/>
    <property type="match status" value="2"/>
</dbReference>
<dbReference type="PANTHER" id="PTHR24123">
    <property type="entry name" value="ANKYRIN REPEAT-CONTAINING"/>
    <property type="match status" value="1"/>
</dbReference>
<feature type="transmembrane region" description="Helical" evidence="5">
    <location>
        <begin position="58"/>
        <end position="79"/>
    </location>
</feature>
<feature type="transmembrane region" description="Helical" evidence="5">
    <location>
        <begin position="250"/>
        <end position="271"/>
    </location>
</feature>
<feature type="chain" id="PRO_5013151868" evidence="6">
    <location>
        <begin position="19"/>
        <end position="1545"/>
    </location>
</feature>
<dbReference type="EMBL" id="PDNA01000172">
    <property type="protein sequence ID" value="PGH07115.1"/>
    <property type="molecule type" value="Genomic_DNA"/>
</dbReference>
<evidence type="ECO:0000256" key="2">
    <source>
        <dbReference type="ARBA" id="ARBA00023043"/>
    </source>
</evidence>
<feature type="repeat" description="ANK" evidence="3">
    <location>
        <begin position="1082"/>
        <end position="1104"/>
    </location>
</feature>
<dbReference type="PANTHER" id="PTHR24123:SF33">
    <property type="entry name" value="PROTEIN HOS4"/>
    <property type="match status" value="1"/>
</dbReference>
<keyword evidence="5" id="KW-1133">Transmembrane helix</keyword>
<evidence type="ECO:0000256" key="6">
    <source>
        <dbReference type="SAM" id="SignalP"/>
    </source>
</evidence>
<evidence type="ECO:0000313" key="8">
    <source>
        <dbReference type="Proteomes" id="UP000224634"/>
    </source>
</evidence>
<sequence>MRASAALLIAAAATAIASEEWDDFTNNLATDLAPLVALFGEQTTKQFLSESTSFLDSVIFAMAPLGILTAVVSVIRVLGSASLKAFVGRAQEGRGVAEVELCSSTSEDVCELWNRGGGITRVFGRPKIVEFVFDPKCQDTDYVFYGISRDAKKVVFPPVAGLYKTSAYEKANKPSHNGQAEDIENYQEVFAPNPNLSLNIGIRKRPLYILWMSATFGLLLQLSVLGYASWAVFVKNLTRRDDKAPSYKYFWVAATGTVLLVCGMILCAFLIDQSTRERTISVGKPVFWLQPGNQTIGEQNFEAFAYYDELSEYTTSLKTMKGDAGVRLTVWLAICTTMSGFILQFTGLRGLHASVALYQFAATIIMSFIRSLLRAKRLGEEENLLKDRDLQKFVEGHELDWLAFELDGPPSNRRHHRCDMSSRDSPLLAVAAAPLHSSNGSTANSNDVIANDDGLTAGTIAPSTQSNDNADVIRACTTRLLRWIAAIERNHEEPNAARRLLSYRSRLSCLTFAAAPTTSQQWELKSRDEALRLQTAIQSAAGYIFSDVHNNLLKDEWQGCNSFCWVLPFNVREHSFAYVEGPVPAYLMVFRKQNQWVIDLSSLEAVLGLWLWSVMKYLRMEHLTNDRRLSKKVFASISNSDPREENLIEKQLKLWVLRQHHQFSYHCPLGYQGSEPQSVAPRSAGVPRQSLSIPLWTQLLFMPQGCAQSIPKLLSVQTGNSLLAMLSQDIFTSFIDALAGISKPLEGISIVRNIRNEASADVISISQRQQFLGLANNHIDALVDIFLEAGLGSREDALLSIIPPFRNRSLLPSLASEKGTLIEIARGLRAEGKWPEAEDILIALCFEDGEQNINTQLLKELCELYRKAMRSPDPSRRSFGYSGISQVVKMVRSAEVIQYQWAAGKLAKIHREEDKLKELAPIPEQEAFDASLDGLDLYQITQQTSAYPTGLVIAELFKGMIESDTRVDPPVLIWGVKKDCLELVGDLLDAGVDINVKDSRGYGRTALSYACEEGDERLVKLLLDAGASTAPIDTSNRSRRYDEIMARSNRYLPVLCAARHGHVNVMKLLIKANAHLEAKDRDGNLPLSLAATNGHEAVVKLLLETDKVSTNSGNRSGQYALLGAAENGHVEIARVLLEVGKVDPNFYLTPATPLGKAAENGHEAVVKLLLETGKVKPDEEHGSRDETPLYRAAVYGHDAVVRLLLDASSPGQDSRSENFQRSLGSAARAGHDKVVRQILDTGKVDPDEKNELGETPLWWAAGGGYDKVVQTLLDTGEVNPLSNDRTGNSPLMRAARFGHESVVKVLLNATMDDPTYEEAVNAALLQAAKDGWPTVVQQFLNTGKVDSHLKNENGQTPLHLAAVSRASRTLTVVQLLLQTGKFDPDSKDLSGETPLSKAASIGSESVVELLLRTGEVDPDSKDLSGKTPLSKAASIGSESVVELLLGTGKVDPNSRDEDGRTPLSQAVGRNHESIVLLLFATGKIDLLHGKSIYGETPLQRAEQSRPREARSLPTSMELLLRSLQEEQDRKERKEPNVMHYALDSP</sequence>
<feature type="repeat" description="ANK" evidence="3">
    <location>
        <begin position="1353"/>
        <end position="1380"/>
    </location>
</feature>
<dbReference type="PROSITE" id="PS50088">
    <property type="entry name" value="ANK_REPEAT"/>
    <property type="match status" value="8"/>
</dbReference>
<dbReference type="InterPro" id="IPR002110">
    <property type="entry name" value="Ankyrin_rpt"/>
</dbReference>
<feature type="repeat" description="ANK" evidence="3">
    <location>
        <begin position="1424"/>
        <end position="1448"/>
    </location>
</feature>